<dbReference type="PANTHER" id="PTHR47691">
    <property type="entry name" value="REGULATOR-RELATED"/>
    <property type="match status" value="1"/>
</dbReference>
<dbReference type="RefSeq" id="WP_123448727.1">
    <property type="nucleotide sequence ID" value="NZ_MOBX01000003.1"/>
</dbReference>
<dbReference type="GO" id="GO:0000160">
    <property type="term" value="P:phosphorelay signal transduction system"/>
    <property type="evidence" value="ECO:0007669"/>
    <property type="project" value="InterPro"/>
</dbReference>
<dbReference type="PRINTS" id="PR00364">
    <property type="entry name" value="DISEASERSIST"/>
</dbReference>
<evidence type="ECO:0000313" key="5">
    <source>
        <dbReference type="Proteomes" id="UP000285378"/>
    </source>
</evidence>
<dbReference type="Pfam" id="PF00486">
    <property type="entry name" value="Trans_reg_C"/>
    <property type="match status" value="1"/>
</dbReference>
<proteinExistence type="predicted"/>
<dbReference type="AlphaFoldDB" id="A0A423MKM6"/>
<dbReference type="InterPro" id="IPR016032">
    <property type="entry name" value="Sig_transdc_resp-reg_C-effctor"/>
</dbReference>
<dbReference type="OrthoDB" id="9811542at2"/>
<dbReference type="InterPro" id="IPR027417">
    <property type="entry name" value="P-loop_NTPase"/>
</dbReference>
<dbReference type="SMART" id="SM00382">
    <property type="entry name" value="AAA"/>
    <property type="match status" value="1"/>
</dbReference>
<dbReference type="CDD" id="cd00383">
    <property type="entry name" value="trans_reg_C"/>
    <property type="match status" value="1"/>
</dbReference>
<accession>A0A423MKM6</accession>
<dbReference type="GO" id="GO:0006355">
    <property type="term" value="P:regulation of DNA-templated transcription"/>
    <property type="evidence" value="ECO:0007669"/>
    <property type="project" value="InterPro"/>
</dbReference>
<dbReference type="EMBL" id="MOBX01000003">
    <property type="protein sequence ID" value="RON85076.1"/>
    <property type="molecule type" value="Genomic_DNA"/>
</dbReference>
<dbReference type="InterPro" id="IPR001867">
    <property type="entry name" value="OmpR/PhoB-type_DNA-bd"/>
</dbReference>
<feature type="domain" description="OmpR/PhoB-type" evidence="3">
    <location>
        <begin position="6"/>
        <end position="104"/>
    </location>
</feature>
<dbReference type="GO" id="GO:0003677">
    <property type="term" value="F:DNA binding"/>
    <property type="evidence" value="ECO:0007669"/>
    <property type="project" value="UniProtKB-UniRule"/>
</dbReference>
<dbReference type="SMART" id="SM00862">
    <property type="entry name" value="Trans_reg_C"/>
    <property type="match status" value="1"/>
</dbReference>
<gene>
    <name evidence="4" type="ORF">BK670_04035</name>
</gene>
<dbReference type="InterPro" id="IPR036388">
    <property type="entry name" value="WH-like_DNA-bd_sf"/>
</dbReference>
<dbReference type="Pfam" id="PF13401">
    <property type="entry name" value="AAA_22"/>
    <property type="match status" value="1"/>
</dbReference>
<evidence type="ECO:0000313" key="4">
    <source>
        <dbReference type="EMBL" id="RON85076.1"/>
    </source>
</evidence>
<protein>
    <submittedName>
        <fullName evidence="4">Transcriptional regulator</fullName>
    </submittedName>
</protein>
<evidence type="ECO:0000256" key="1">
    <source>
        <dbReference type="ARBA" id="ARBA00023125"/>
    </source>
</evidence>
<dbReference type="Gene3D" id="3.40.50.300">
    <property type="entry name" value="P-loop containing nucleotide triphosphate hydrolases"/>
    <property type="match status" value="1"/>
</dbReference>
<dbReference type="InterPro" id="IPR003593">
    <property type="entry name" value="AAA+_ATPase"/>
</dbReference>
<dbReference type="SUPFAM" id="SSF52540">
    <property type="entry name" value="P-loop containing nucleoside triphosphate hydrolases"/>
    <property type="match status" value="1"/>
</dbReference>
<dbReference type="InterPro" id="IPR058852">
    <property type="entry name" value="HTH_77"/>
</dbReference>
<dbReference type="SUPFAM" id="SSF46894">
    <property type="entry name" value="C-terminal effector domain of the bipartite response regulators"/>
    <property type="match status" value="1"/>
</dbReference>
<organism evidence="4 5">
    <name type="scientific">Pseudomonas fluorescens</name>
    <dbReference type="NCBI Taxonomy" id="294"/>
    <lineage>
        <taxon>Bacteria</taxon>
        <taxon>Pseudomonadati</taxon>
        <taxon>Pseudomonadota</taxon>
        <taxon>Gammaproteobacteria</taxon>
        <taxon>Pseudomonadales</taxon>
        <taxon>Pseudomonadaceae</taxon>
        <taxon>Pseudomonas</taxon>
    </lineage>
</organism>
<keyword evidence="1 2" id="KW-0238">DNA-binding</keyword>
<dbReference type="InterPro" id="IPR049945">
    <property type="entry name" value="AAA_22"/>
</dbReference>
<comment type="caution">
    <text evidence="4">The sequence shown here is derived from an EMBL/GenBank/DDBJ whole genome shotgun (WGS) entry which is preliminary data.</text>
</comment>
<dbReference type="Gene3D" id="1.10.10.10">
    <property type="entry name" value="Winged helix-like DNA-binding domain superfamily/Winged helix DNA-binding domain"/>
    <property type="match status" value="1"/>
</dbReference>
<evidence type="ECO:0000256" key="2">
    <source>
        <dbReference type="PROSITE-ProRule" id="PRU01091"/>
    </source>
</evidence>
<evidence type="ECO:0000259" key="3">
    <source>
        <dbReference type="PROSITE" id="PS51755"/>
    </source>
</evidence>
<dbReference type="PROSITE" id="PS51755">
    <property type="entry name" value="OMPR_PHOB"/>
    <property type="match status" value="1"/>
</dbReference>
<dbReference type="GO" id="GO:0016887">
    <property type="term" value="F:ATP hydrolysis activity"/>
    <property type="evidence" value="ECO:0007669"/>
    <property type="project" value="InterPro"/>
</dbReference>
<dbReference type="Proteomes" id="UP000285378">
    <property type="component" value="Unassembled WGS sequence"/>
</dbReference>
<reference evidence="4 5" key="1">
    <citation type="submission" date="2016-10" db="EMBL/GenBank/DDBJ databases">
        <title>Comparative genome analysis of multiple Pseudomonas spp. focuses on biocontrol and plant growth promoting traits.</title>
        <authorList>
            <person name="Tao X.-Y."/>
            <person name="Taylor C.G."/>
        </authorList>
    </citation>
    <scope>NUCLEOTIDE SEQUENCE [LARGE SCALE GENOMIC DNA]</scope>
    <source>
        <strain evidence="4 5">28B5</strain>
    </source>
</reference>
<sequence length="962" mass="106119">MSLSPNQALGFGPYRIHPGQRLVLEGEQPLRLGRRAMDILLILLAHAGEVVSKQQLMAGVWPDSVVEDINLRVHMAALRKALGDGQAGQRYIITVAQRGYSFVAPVLPQSMKERPVGDAGGRHNLPLRRTRMIGRQALVDSLMTQLPRQRCITLVGPGGIGKTTVALRVAEQLIGHYRDGIRLVDLAPLNDPRLICSHLAALLDLVLVDGDPLAALVNGLQQRQMLLLLDNCEHLIDAVAALSESILRGAPGVHILATSRESLRAEGEFVQRLDTLDYPSMRAVLNRQQALEYSALQLFIERATAAQESFELSDAQLPQAIEICHRLDGIPLALELAAAQVAELGLKGLLSQLQGRLPPLAAGNQSSLERHLTLRATLDWSFNLLDACEQTCLRRLGVFCGSFTLESAAAVIVGQQIDPGVVFVSITQLVAKSLLSVEVGDEEVFYRLLDTTRRYALEKLDHAAECEETRERHAERCLALMQQAQSDWEMTPTALWIERYARGLEDLRAALDLCLNGVGPGGLGVRLTAASAPLWQELSLLKEYGGYVRRALSLLDELGEPCPRLKISLKLALGSACYHTWGGTPETIQAFVEARQLALEHDDVAGQLRAVSGHMAVNLSCGHYRMALAQSEHFDRLGVHGDPLLSLSTHRLRVLALHYAGDQPQARIHAEQVLQRMAHSGHVNRFTHGFGVQYDQSVASLTVLARVLWMQGLPEQAWHTARLALDIAVQIDHGTSICYTLALASCLIAHYNGDQQNAQALLQLLLEQSQKHSVLLFNTWARHYAQVIDTQIGASVPKDSSGLIREIMVTLDDRFVDEALLERALSGDAGWSTAEILRARADALLKDDLRCLDGPLREQARSHMGSEYTQKPCGSEPAREEALKEAEALLQQSLTVARRQGALAWELRSATSLAQLWQRQSRCQEALDLLTPIYQRFTEGYATPDLRKVRLLIDDLREHVHA</sequence>
<name>A0A423MKM6_PSEFL</name>
<dbReference type="Pfam" id="PF25872">
    <property type="entry name" value="HTH_77"/>
    <property type="match status" value="1"/>
</dbReference>
<dbReference type="PANTHER" id="PTHR47691:SF3">
    <property type="entry name" value="HTH-TYPE TRANSCRIPTIONAL REGULATOR RV0890C-RELATED"/>
    <property type="match status" value="1"/>
</dbReference>
<feature type="DNA-binding region" description="OmpR/PhoB-type" evidence="2">
    <location>
        <begin position="6"/>
        <end position="104"/>
    </location>
</feature>